<name>A0A0E2B4E2_9LEPT</name>
<evidence type="ECO:0000259" key="1">
    <source>
        <dbReference type="Pfam" id="PF22480"/>
    </source>
</evidence>
<gene>
    <name evidence="2" type="ORF">LEP1GSC081_3433</name>
</gene>
<feature type="domain" description="DUF6984" evidence="1">
    <location>
        <begin position="13"/>
        <end position="116"/>
    </location>
</feature>
<dbReference type="Pfam" id="PF22480">
    <property type="entry name" value="DUF6984"/>
    <property type="match status" value="1"/>
</dbReference>
<sequence length="126" mass="14554">MIKKNSSHSSKSRTLKPEEKDFLIAIIGENDPKSIGLESLDSILVQELLDGHMGSIRFLHDPYERRNRQLGQKWKEIQFYDEDGILVLASILLDNKGLAYELEIWKTDFNPLIRFPKKEDISIVPS</sequence>
<reference evidence="2 3" key="1">
    <citation type="submission" date="2012-10" db="EMBL/GenBank/DDBJ databases">
        <authorList>
            <person name="Harkins D.M."/>
            <person name="Durkin A.S."/>
            <person name="Brinkac L.M."/>
            <person name="Selengut J.D."/>
            <person name="Sanka R."/>
            <person name="DePew J."/>
            <person name="Purushe J."/>
            <person name="Peacock S.J."/>
            <person name="Thaipadungpanit J."/>
            <person name="Wuthiekanun V.W."/>
            <person name="Day N.P."/>
            <person name="Vinetz J.M."/>
            <person name="Sutton G.G."/>
            <person name="Nelson W.C."/>
            <person name="Fouts D.E."/>
        </authorList>
    </citation>
    <scope>NUCLEOTIDE SEQUENCE [LARGE SCALE GENOMIC DNA]</scope>
    <source>
        <strain evidence="2 3">H1</strain>
    </source>
</reference>
<dbReference type="EMBL" id="AHMY02000040">
    <property type="protein sequence ID" value="EKO15686.1"/>
    <property type="molecule type" value="Genomic_DNA"/>
</dbReference>
<evidence type="ECO:0000313" key="2">
    <source>
        <dbReference type="EMBL" id="EKO15686.1"/>
    </source>
</evidence>
<dbReference type="Proteomes" id="UP000006253">
    <property type="component" value="Unassembled WGS sequence"/>
</dbReference>
<dbReference type="RefSeq" id="WP_000592523.1">
    <property type="nucleotide sequence ID" value="NZ_AHMY02000040.1"/>
</dbReference>
<accession>A0A0E2B4E2</accession>
<dbReference type="InterPro" id="IPR054253">
    <property type="entry name" value="DUF6984"/>
</dbReference>
<evidence type="ECO:0000313" key="3">
    <source>
        <dbReference type="Proteomes" id="UP000006253"/>
    </source>
</evidence>
<dbReference type="AlphaFoldDB" id="A0A0E2B4E2"/>
<protein>
    <recommendedName>
        <fullName evidence="1">DUF6984 domain-containing protein</fullName>
    </recommendedName>
</protein>
<proteinExistence type="predicted"/>
<comment type="caution">
    <text evidence="2">The sequence shown here is derived from an EMBL/GenBank/DDBJ whole genome shotgun (WGS) entry which is preliminary data.</text>
</comment>
<organism evidence="2 3">
    <name type="scientific">Leptospira kirschneri str. H1</name>
    <dbReference type="NCBI Taxonomy" id="1049966"/>
    <lineage>
        <taxon>Bacteria</taxon>
        <taxon>Pseudomonadati</taxon>
        <taxon>Spirochaetota</taxon>
        <taxon>Spirochaetia</taxon>
        <taxon>Leptospirales</taxon>
        <taxon>Leptospiraceae</taxon>
        <taxon>Leptospira</taxon>
    </lineage>
</organism>